<comment type="similarity">
    <text evidence="2 14">Belongs to the ETS family.</text>
</comment>
<evidence type="ECO:0000256" key="4">
    <source>
        <dbReference type="ARBA" id="ARBA00022499"/>
    </source>
</evidence>
<organism evidence="17 18">
    <name type="scientific">Eleutherodactylus coqui</name>
    <name type="common">Puerto Rican coqui</name>
    <dbReference type="NCBI Taxonomy" id="57060"/>
    <lineage>
        <taxon>Eukaryota</taxon>
        <taxon>Metazoa</taxon>
        <taxon>Chordata</taxon>
        <taxon>Craniata</taxon>
        <taxon>Vertebrata</taxon>
        <taxon>Euteleostomi</taxon>
        <taxon>Amphibia</taxon>
        <taxon>Batrachia</taxon>
        <taxon>Anura</taxon>
        <taxon>Neobatrachia</taxon>
        <taxon>Hyloidea</taxon>
        <taxon>Eleutherodactylidae</taxon>
        <taxon>Eleutherodactylinae</taxon>
        <taxon>Eleutherodactylus</taxon>
        <taxon>Eleutherodactylus</taxon>
    </lineage>
</organism>
<dbReference type="InterPro" id="IPR036390">
    <property type="entry name" value="WH_DNA-bd_sf"/>
</dbReference>
<evidence type="ECO:0000313" key="17">
    <source>
        <dbReference type="EMBL" id="KAG9480786.1"/>
    </source>
</evidence>
<dbReference type="GO" id="GO:0000981">
    <property type="term" value="F:DNA-binding transcription factor activity, RNA polymerase II-specific"/>
    <property type="evidence" value="ECO:0007669"/>
    <property type="project" value="TreeGrafter"/>
</dbReference>
<feature type="compositionally biased region" description="Basic and acidic residues" evidence="15">
    <location>
        <begin position="355"/>
        <end position="365"/>
    </location>
</feature>
<reference evidence="17" key="1">
    <citation type="thesis" date="2020" institute="ProQuest LLC" country="789 East Eisenhower Parkway, Ann Arbor, MI, USA">
        <title>Comparative Genomics and Chromosome Evolution.</title>
        <authorList>
            <person name="Mudd A.B."/>
        </authorList>
    </citation>
    <scope>NUCLEOTIDE SEQUENCE</scope>
    <source>
        <strain evidence="17">HN-11 Male</strain>
        <tissue evidence="17">Kidney and liver</tissue>
    </source>
</reference>
<keyword evidence="11 14" id="KW-0539">Nucleus</keyword>
<dbReference type="PROSITE" id="PS00345">
    <property type="entry name" value="ETS_DOMAIN_1"/>
    <property type="match status" value="1"/>
</dbReference>
<feature type="compositionally biased region" description="Polar residues" evidence="15">
    <location>
        <begin position="166"/>
        <end position="177"/>
    </location>
</feature>
<dbReference type="Proteomes" id="UP000770717">
    <property type="component" value="Unassembled WGS sequence"/>
</dbReference>
<feature type="region of interest" description="Disordered" evidence="15">
    <location>
        <begin position="343"/>
        <end position="412"/>
    </location>
</feature>
<evidence type="ECO:0000256" key="13">
    <source>
        <dbReference type="ARBA" id="ARBA00025214"/>
    </source>
</evidence>
<evidence type="ECO:0000256" key="8">
    <source>
        <dbReference type="ARBA" id="ARBA00023015"/>
    </source>
</evidence>
<evidence type="ECO:0000259" key="16">
    <source>
        <dbReference type="PROSITE" id="PS50061"/>
    </source>
</evidence>
<dbReference type="FunFam" id="1.10.10.10:FF:000059">
    <property type="entry name" value="ETS translocation variant 3"/>
    <property type="match status" value="1"/>
</dbReference>
<evidence type="ECO:0000256" key="2">
    <source>
        <dbReference type="ARBA" id="ARBA00005562"/>
    </source>
</evidence>
<evidence type="ECO:0000256" key="10">
    <source>
        <dbReference type="ARBA" id="ARBA00023163"/>
    </source>
</evidence>
<keyword evidence="9 14" id="KW-0238">DNA-binding</keyword>
<evidence type="ECO:0000256" key="5">
    <source>
        <dbReference type="ARBA" id="ARBA00022553"/>
    </source>
</evidence>
<dbReference type="GO" id="GO:0005634">
    <property type="term" value="C:nucleus"/>
    <property type="evidence" value="ECO:0007669"/>
    <property type="project" value="UniProtKB-SubCell"/>
</dbReference>
<name>A0A8J6K6B5_ELECQ</name>
<gene>
    <name evidence="17" type="ORF">GDO78_010187</name>
</gene>
<keyword evidence="8" id="KW-0805">Transcription regulation</keyword>
<keyword evidence="3" id="KW-0678">Repressor</keyword>
<evidence type="ECO:0000313" key="18">
    <source>
        <dbReference type="Proteomes" id="UP000770717"/>
    </source>
</evidence>
<dbReference type="Pfam" id="PF00178">
    <property type="entry name" value="Ets"/>
    <property type="match status" value="1"/>
</dbReference>
<evidence type="ECO:0000256" key="7">
    <source>
        <dbReference type="ARBA" id="ARBA00022990"/>
    </source>
</evidence>
<evidence type="ECO:0000256" key="6">
    <source>
        <dbReference type="ARBA" id="ARBA00022843"/>
    </source>
</evidence>
<accession>A0A8J6K6B5</accession>
<feature type="compositionally biased region" description="Basic and acidic residues" evidence="15">
    <location>
        <begin position="178"/>
        <end position="196"/>
    </location>
</feature>
<dbReference type="AlphaFoldDB" id="A0A8J6K6B5"/>
<evidence type="ECO:0000256" key="1">
    <source>
        <dbReference type="ARBA" id="ARBA00004123"/>
    </source>
</evidence>
<dbReference type="PRINTS" id="PR00454">
    <property type="entry name" value="ETSDOMAIN"/>
</dbReference>
<sequence>MKTGCSIGEKPKGGGGYHFPDWAYKAESSPGSRQIQLWHFILELLQKEEFRHVIAWQQGEYGEFVIKDPDEVARLWGRRKCKPQMNYDKLSRALRYYYNKRILHKTKGKRFTYKFNFNKLVMPNYPFINIRPNGAVPQSAPPVPSASSHFHFSLDSPNEDGHGNPFTGSSSAQSSRESLNDINERKPIPSEPEDLHTEWRRGADHMSSRNTVGSAPHGLQKHKSDLMLPVFSMPGMYPDAHSPFAVSPLPGRGGLMSMPISPALSLTPTVFSYSPSPGLSPAFQSGSCFNFNPEEMKHYLQAQACSVFNYHLSPRTVPRFPNFMMPPPHRPYPPEEQQSFAIKLQPPPMGRKNKDRPQSSEEKRPAPLQLPLPPVKVEPVSDEDDLLSDEELDCPNNTEKVTSESEPETLSPHLDTEKGHTFVRPAAPSWPQFSTSTAKFNFPKECTEGSANAGEKAVKDSPIETAVVEKKEDSLPPKLRLKRLWNGDRQAEMVEDRECRKVSCIINGCRSSELTVETNAVAAAADS</sequence>
<dbReference type="GO" id="GO:0043565">
    <property type="term" value="F:sequence-specific DNA binding"/>
    <property type="evidence" value="ECO:0007669"/>
    <property type="project" value="InterPro"/>
</dbReference>
<dbReference type="OrthoDB" id="10067219at2759"/>
<evidence type="ECO:0000256" key="12">
    <source>
        <dbReference type="ARBA" id="ARBA00023822"/>
    </source>
</evidence>
<keyword evidence="6" id="KW-0832">Ubl conjugation</keyword>
<comment type="caution">
    <text evidence="17">The sequence shown here is derived from an EMBL/GenBank/DDBJ whole genome shotgun (WGS) entry which is preliminary data.</text>
</comment>
<dbReference type="InterPro" id="IPR000418">
    <property type="entry name" value="Ets_dom"/>
</dbReference>
<keyword evidence="7" id="KW-0007">Acetylation</keyword>
<evidence type="ECO:0000256" key="11">
    <source>
        <dbReference type="ARBA" id="ARBA00023242"/>
    </source>
</evidence>
<keyword evidence="4" id="KW-1017">Isopeptide bond</keyword>
<dbReference type="SMART" id="SM00413">
    <property type="entry name" value="ETS"/>
    <property type="match status" value="1"/>
</dbReference>
<evidence type="ECO:0000256" key="14">
    <source>
        <dbReference type="RuleBase" id="RU004019"/>
    </source>
</evidence>
<dbReference type="SUPFAM" id="SSF46785">
    <property type="entry name" value="Winged helix' DNA-binding domain"/>
    <property type="match status" value="1"/>
</dbReference>
<keyword evidence="5" id="KW-0597">Phosphoprotein</keyword>
<protein>
    <recommendedName>
        <fullName evidence="12">ETS translocation variant 3</fullName>
    </recommendedName>
</protein>
<evidence type="ECO:0000256" key="9">
    <source>
        <dbReference type="ARBA" id="ARBA00023125"/>
    </source>
</evidence>
<dbReference type="PROSITE" id="PS50061">
    <property type="entry name" value="ETS_DOMAIN_3"/>
    <property type="match status" value="1"/>
</dbReference>
<dbReference type="PANTHER" id="PTHR11849">
    <property type="entry name" value="ETS"/>
    <property type="match status" value="1"/>
</dbReference>
<dbReference type="InterPro" id="IPR036388">
    <property type="entry name" value="WH-like_DNA-bd_sf"/>
</dbReference>
<dbReference type="PANTHER" id="PTHR11849:SF30">
    <property type="entry name" value="ETS TRANSLOCATION VARIANT 3"/>
    <property type="match status" value="1"/>
</dbReference>
<feature type="region of interest" description="Disordered" evidence="15">
    <location>
        <begin position="137"/>
        <end position="196"/>
    </location>
</feature>
<dbReference type="InterPro" id="IPR046328">
    <property type="entry name" value="ETS_fam"/>
</dbReference>
<comment type="function">
    <text evidence="13">Transcriptional repressor that contribute to growth arrest during terminal macrophage differentiation by repressing target genes involved in Ras-dependent proliferation. Represses MMP1 promoter activity.</text>
</comment>
<keyword evidence="10" id="KW-0804">Transcription</keyword>
<feature type="compositionally biased region" description="Acidic residues" evidence="15">
    <location>
        <begin position="380"/>
        <end position="393"/>
    </location>
</feature>
<dbReference type="EMBL" id="WNTK01000006">
    <property type="protein sequence ID" value="KAG9480786.1"/>
    <property type="molecule type" value="Genomic_DNA"/>
</dbReference>
<dbReference type="PROSITE" id="PS00346">
    <property type="entry name" value="ETS_DOMAIN_2"/>
    <property type="match status" value="1"/>
</dbReference>
<proteinExistence type="inferred from homology"/>
<feature type="domain" description="ETS" evidence="16">
    <location>
        <begin position="35"/>
        <end position="116"/>
    </location>
</feature>
<keyword evidence="18" id="KW-1185">Reference proteome</keyword>
<dbReference type="GO" id="GO:0030154">
    <property type="term" value="P:cell differentiation"/>
    <property type="evidence" value="ECO:0007669"/>
    <property type="project" value="TreeGrafter"/>
</dbReference>
<dbReference type="Gene3D" id="1.10.10.10">
    <property type="entry name" value="Winged helix-like DNA-binding domain superfamily/Winged helix DNA-binding domain"/>
    <property type="match status" value="1"/>
</dbReference>
<comment type="subcellular location">
    <subcellularLocation>
        <location evidence="1 14">Nucleus</location>
    </subcellularLocation>
</comment>
<evidence type="ECO:0000256" key="15">
    <source>
        <dbReference type="SAM" id="MobiDB-lite"/>
    </source>
</evidence>
<evidence type="ECO:0000256" key="3">
    <source>
        <dbReference type="ARBA" id="ARBA00022491"/>
    </source>
</evidence>